<dbReference type="EMBL" id="ML977566">
    <property type="protein sequence ID" value="KAF2004753.1"/>
    <property type="molecule type" value="Genomic_DNA"/>
</dbReference>
<feature type="domain" description="DUF7587" evidence="1">
    <location>
        <begin position="34"/>
        <end position="138"/>
    </location>
</feature>
<keyword evidence="3" id="KW-1185">Reference proteome</keyword>
<name>A0A6A5WSB3_9PLEO</name>
<dbReference type="Proteomes" id="UP000799779">
    <property type="component" value="Unassembled WGS sequence"/>
</dbReference>
<accession>A0A6A5WSB3</accession>
<sequence>MSDSGKFFYRCYSESSVGGLISGKGRGHGRLFSTALRSEFWNHVQLDNKKPTALVSTSNRLIDTIQRAFNKFYRNREHPGQIWIAFIYVPDVDQHVYHHAEYLAKKYGCQNSGRLRYEYLFEWQIPENCLLHKVSVKTLIEREFNMEEYLDQNGVLPPTWELREEFAQRNLCPSDGGHDIGLSLGLLARRFGARAPVRRIALQLLLDCADVKSIDYNTQMVKIAYSGNRFIMDFSHFRDIDDGIDTALFEWWLEESQFMDAYEEHCDWALQI</sequence>
<dbReference type="AlphaFoldDB" id="A0A6A5WSB3"/>
<evidence type="ECO:0000313" key="3">
    <source>
        <dbReference type="Proteomes" id="UP000799779"/>
    </source>
</evidence>
<reference evidence="2" key="1">
    <citation type="journal article" date="2020" name="Stud. Mycol.">
        <title>101 Dothideomycetes genomes: a test case for predicting lifestyles and emergence of pathogens.</title>
        <authorList>
            <person name="Haridas S."/>
            <person name="Albert R."/>
            <person name="Binder M."/>
            <person name="Bloem J."/>
            <person name="Labutti K."/>
            <person name="Salamov A."/>
            <person name="Andreopoulos B."/>
            <person name="Baker S."/>
            <person name="Barry K."/>
            <person name="Bills G."/>
            <person name="Bluhm B."/>
            <person name="Cannon C."/>
            <person name="Castanera R."/>
            <person name="Culley D."/>
            <person name="Daum C."/>
            <person name="Ezra D."/>
            <person name="Gonzalez J."/>
            <person name="Henrissat B."/>
            <person name="Kuo A."/>
            <person name="Liang C."/>
            <person name="Lipzen A."/>
            <person name="Lutzoni F."/>
            <person name="Magnuson J."/>
            <person name="Mondo S."/>
            <person name="Nolan M."/>
            <person name="Ohm R."/>
            <person name="Pangilinan J."/>
            <person name="Park H.-J."/>
            <person name="Ramirez L."/>
            <person name="Alfaro M."/>
            <person name="Sun H."/>
            <person name="Tritt A."/>
            <person name="Yoshinaga Y."/>
            <person name="Zwiers L.-H."/>
            <person name="Turgeon B."/>
            <person name="Goodwin S."/>
            <person name="Spatafora J."/>
            <person name="Crous P."/>
            <person name="Grigoriev I."/>
        </authorList>
    </citation>
    <scope>NUCLEOTIDE SEQUENCE</scope>
    <source>
        <strain evidence="2">CBS 123094</strain>
    </source>
</reference>
<dbReference type="OrthoDB" id="3783227at2759"/>
<organism evidence="2 3">
    <name type="scientific">Amniculicola lignicola CBS 123094</name>
    <dbReference type="NCBI Taxonomy" id="1392246"/>
    <lineage>
        <taxon>Eukaryota</taxon>
        <taxon>Fungi</taxon>
        <taxon>Dikarya</taxon>
        <taxon>Ascomycota</taxon>
        <taxon>Pezizomycotina</taxon>
        <taxon>Dothideomycetes</taxon>
        <taxon>Pleosporomycetidae</taxon>
        <taxon>Pleosporales</taxon>
        <taxon>Amniculicolaceae</taxon>
        <taxon>Amniculicola</taxon>
    </lineage>
</organism>
<evidence type="ECO:0000313" key="2">
    <source>
        <dbReference type="EMBL" id="KAF2004753.1"/>
    </source>
</evidence>
<dbReference type="Pfam" id="PF24494">
    <property type="entry name" value="DUF7587"/>
    <property type="match status" value="1"/>
</dbReference>
<proteinExistence type="predicted"/>
<dbReference type="InterPro" id="IPR056009">
    <property type="entry name" value="DUF7587"/>
</dbReference>
<protein>
    <recommendedName>
        <fullName evidence="1">DUF7587 domain-containing protein</fullName>
    </recommendedName>
</protein>
<evidence type="ECO:0000259" key="1">
    <source>
        <dbReference type="Pfam" id="PF24494"/>
    </source>
</evidence>
<gene>
    <name evidence="2" type="ORF">P154DRAFT_586372</name>
</gene>